<dbReference type="OrthoDB" id="260519at2759"/>
<feature type="non-terminal residue" evidence="8">
    <location>
        <position position="517"/>
    </location>
</feature>
<proteinExistence type="inferred from homology"/>
<evidence type="ECO:0000313" key="8">
    <source>
        <dbReference type="EMBL" id="POM63437.1"/>
    </source>
</evidence>
<keyword evidence="2" id="KW-0349">Heme</keyword>
<dbReference type="PANTHER" id="PTHR31449:SF3">
    <property type="entry name" value="UPF0598 PROTEIN C8ORF82"/>
    <property type="match status" value="1"/>
</dbReference>
<dbReference type="InterPro" id="IPR036047">
    <property type="entry name" value="F-box-like_dom_sf"/>
</dbReference>
<keyword evidence="5" id="KW-0812">Transmembrane</keyword>
<reference evidence="8 9" key="1">
    <citation type="journal article" date="2017" name="Genome Biol. Evol.">
        <title>Phytophthora megakarya and P. palmivora, closely related causal agents of cacao black pod rot, underwent increases in genome sizes and gene numbers by different mechanisms.</title>
        <authorList>
            <person name="Ali S.S."/>
            <person name="Shao J."/>
            <person name="Lary D.J."/>
            <person name="Kronmiller B."/>
            <person name="Shen D."/>
            <person name="Strem M.D."/>
            <person name="Amoako-Attah I."/>
            <person name="Akrofi A.Y."/>
            <person name="Begoude B.A."/>
            <person name="Ten Hoopen G.M."/>
            <person name="Coulibaly K."/>
            <person name="Kebe B.I."/>
            <person name="Melnick R.L."/>
            <person name="Guiltinan M.J."/>
            <person name="Tyler B.M."/>
            <person name="Meinhardt L.W."/>
            <person name="Bailey B.A."/>
        </authorList>
    </citation>
    <scope>NUCLEOTIDE SEQUENCE [LARGE SCALE GENOMIC DNA]</scope>
    <source>
        <strain evidence="9">sbr112.9</strain>
    </source>
</reference>
<dbReference type="PANTHER" id="PTHR31449">
    <property type="entry name" value="UPF0598 PROTEIN C8ORF82"/>
    <property type="match status" value="1"/>
</dbReference>
<dbReference type="EMBL" id="NCKW01011479">
    <property type="protein sequence ID" value="POM63437.1"/>
    <property type="molecule type" value="Genomic_DNA"/>
</dbReference>
<evidence type="ECO:0000313" key="9">
    <source>
        <dbReference type="Proteomes" id="UP000237271"/>
    </source>
</evidence>
<dbReference type="Gene3D" id="1.20.1280.50">
    <property type="match status" value="1"/>
</dbReference>
<keyword evidence="5" id="KW-0472">Membrane</keyword>
<evidence type="ECO:0000259" key="6">
    <source>
        <dbReference type="PROSITE" id="PS50181"/>
    </source>
</evidence>
<dbReference type="SMART" id="SM01117">
    <property type="entry name" value="Cyt-b5"/>
    <property type="match status" value="1"/>
</dbReference>
<dbReference type="GO" id="GO:0020037">
    <property type="term" value="F:heme binding"/>
    <property type="evidence" value="ECO:0007669"/>
    <property type="project" value="InterPro"/>
</dbReference>
<comment type="similarity">
    <text evidence="1">Belongs to the UPF0598 family.</text>
</comment>
<dbReference type="InterPro" id="IPR001199">
    <property type="entry name" value="Cyt_B5-like_heme/steroid-bd"/>
</dbReference>
<dbReference type="SUPFAM" id="SSF81383">
    <property type="entry name" value="F-box domain"/>
    <property type="match status" value="1"/>
</dbReference>
<feature type="domain" description="Cytochrome b5 heme-binding" evidence="7">
    <location>
        <begin position="465"/>
        <end position="517"/>
    </location>
</feature>
<feature type="transmembrane region" description="Helical" evidence="5">
    <location>
        <begin position="21"/>
        <end position="45"/>
    </location>
</feature>
<accession>A0A2P4XD15</accession>
<evidence type="ECO:0000259" key="7">
    <source>
        <dbReference type="PROSITE" id="PS50255"/>
    </source>
</evidence>
<dbReference type="SUPFAM" id="SSF55856">
    <property type="entry name" value="Cytochrome b5-like heme/steroid binding domain"/>
    <property type="match status" value="1"/>
</dbReference>
<evidence type="ECO:0000256" key="4">
    <source>
        <dbReference type="ARBA" id="ARBA00023004"/>
    </source>
</evidence>
<dbReference type="InterPro" id="IPR036400">
    <property type="entry name" value="Cyt_B5-like_heme/steroid_sf"/>
</dbReference>
<protein>
    <submittedName>
        <fullName evidence="8">Cytochrome b5 reductase with F-box domain</fullName>
    </submittedName>
</protein>
<gene>
    <name evidence="8" type="ORF">PHPALM_21157</name>
</gene>
<dbReference type="AlphaFoldDB" id="A0A2P4XD15"/>
<organism evidence="8 9">
    <name type="scientific">Phytophthora palmivora</name>
    <dbReference type="NCBI Taxonomy" id="4796"/>
    <lineage>
        <taxon>Eukaryota</taxon>
        <taxon>Sar</taxon>
        <taxon>Stramenopiles</taxon>
        <taxon>Oomycota</taxon>
        <taxon>Peronosporomycetes</taxon>
        <taxon>Peronosporales</taxon>
        <taxon>Peronosporaceae</taxon>
        <taxon>Phytophthora</taxon>
    </lineage>
</organism>
<dbReference type="Pfam" id="PF14956">
    <property type="entry name" value="DUF4505"/>
    <property type="match status" value="1"/>
</dbReference>
<dbReference type="InterPro" id="IPR018506">
    <property type="entry name" value="Cyt_B5_heme-BS"/>
</dbReference>
<comment type="caution">
    <text evidence="8">The sequence shown here is derived from an EMBL/GenBank/DDBJ whole genome shotgun (WGS) entry which is preliminary data.</text>
</comment>
<evidence type="ECO:0000256" key="3">
    <source>
        <dbReference type="ARBA" id="ARBA00022723"/>
    </source>
</evidence>
<dbReference type="InterPro" id="IPR001810">
    <property type="entry name" value="F-box_dom"/>
</dbReference>
<dbReference type="Pfam" id="PF12937">
    <property type="entry name" value="F-box-like"/>
    <property type="match status" value="1"/>
</dbReference>
<dbReference type="InterPro" id="IPR028108">
    <property type="entry name" value="DUF4505"/>
</dbReference>
<dbReference type="Pfam" id="PF00173">
    <property type="entry name" value="Cyt-b5"/>
    <property type="match status" value="1"/>
</dbReference>
<dbReference type="PROSITE" id="PS00191">
    <property type="entry name" value="CYTOCHROME_B5_1"/>
    <property type="match status" value="1"/>
</dbReference>
<dbReference type="Proteomes" id="UP000237271">
    <property type="component" value="Unassembled WGS sequence"/>
</dbReference>
<keyword evidence="3" id="KW-0479">Metal-binding</keyword>
<evidence type="ECO:0000256" key="1">
    <source>
        <dbReference type="ARBA" id="ARBA00006322"/>
    </source>
</evidence>
<sequence>MVQVVKRQGYKLLNLWTTDKATFPVVFCASFAAVAATGMSLRYLFQNPDVYVNKDERFTELHHTLEPREDRGSAWRQFRFRMANLKRNPINQSRQFDDLFAKEENKSWRRLCVSWRGGPSGLRRFCTADEDKYLELKQLKDIKSEEFYDNQAQKRRYFYYVDLQGRLFLEDTRPKNIATSLKSAKFLRFFFSQVRLNGIAQCKLKEEEEFLEYPYRSPCGKEMNFIKCADRPFVFEDLRRGESGKWMLVFGVIINFSNMTSGSNTAVSTGNRVAQFIVITAVMSVLYQLFTRPSVSPPSSLGSGYRKGEDSRRFTSSEITGFLLFLGLFGLLQHKKKQDKKADIEAEQKQIARIAQIQRNSLRNGVSKAPLVNLPCDVLHELLLFLSPKDLATCPVVCRALELSVGDAAETLWRRVFQRDFGEPGDRFGRVFPIECWRQFYFRHHLSRAVEIARLLDITDDRKCVAIEGQVYDITDFLDLHPGGPHVIGDAVGTDATVIWDQFRHSEEAKESMQQFL</sequence>
<dbReference type="Pfam" id="PF06522">
    <property type="entry name" value="B12D"/>
    <property type="match status" value="1"/>
</dbReference>
<dbReference type="GO" id="GO:0046872">
    <property type="term" value="F:metal ion binding"/>
    <property type="evidence" value="ECO:0007669"/>
    <property type="project" value="UniProtKB-KW"/>
</dbReference>
<feature type="domain" description="F-box" evidence="6">
    <location>
        <begin position="368"/>
        <end position="416"/>
    </location>
</feature>
<keyword evidence="9" id="KW-1185">Reference proteome</keyword>
<dbReference type="InterPro" id="IPR010530">
    <property type="entry name" value="B12D"/>
</dbReference>
<dbReference type="Gene3D" id="3.10.120.10">
    <property type="entry name" value="Cytochrome b5-like heme/steroid binding domain"/>
    <property type="match status" value="1"/>
</dbReference>
<evidence type="ECO:0000256" key="2">
    <source>
        <dbReference type="ARBA" id="ARBA00022617"/>
    </source>
</evidence>
<evidence type="ECO:0000256" key="5">
    <source>
        <dbReference type="SAM" id="Phobius"/>
    </source>
</evidence>
<keyword evidence="5" id="KW-1133">Transmembrane helix</keyword>
<dbReference type="PROSITE" id="PS50255">
    <property type="entry name" value="CYTOCHROME_B5_2"/>
    <property type="match status" value="1"/>
</dbReference>
<dbReference type="PROSITE" id="PS50181">
    <property type="entry name" value="FBOX"/>
    <property type="match status" value="1"/>
</dbReference>
<name>A0A2P4XD15_9STRA</name>
<keyword evidence="4" id="KW-0408">Iron</keyword>